<dbReference type="KEGG" id="cox:E0W60_10925"/>
<name>A0A4P7LGX1_9BURK</name>
<proteinExistence type="predicted"/>
<reference evidence="1 2" key="1">
    <citation type="submission" date="2019-03" db="EMBL/GenBank/DDBJ databases">
        <title>Efficiently degradation of phenoxyalkanoic acid herbicides by Cupriavidus oxalaticus strain X32.</title>
        <authorList>
            <person name="Sheng X."/>
        </authorList>
    </citation>
    <scope>NUCLEOTIDE SEQUENCE [LARGE SCALE GENOMIC DNA]</scope>
    <source>
        <strain evidence="1 2">X32</strain>
    </source>
</reference>
<protein>
    <submittedName>
        <fullName evidence="1">Uncharacterized protein</fullName>
    </submittedName>
</protein>
<sequence length="375" mass="41991">MTTKELAYIAQQHLQAHTGTQFKRAHIYELLAAAFGFNSYAALCAEAVFTKQSVSSRRAADFGEHVRIRCLEIGYQIDLAKKVAGVLPALMTEHKFGLVTIHDLIAYLREESGHGLWPDQNERGDRNQVRWWSSSDELVSPLMLDGLNAAASRGHAAAHYALALIHASTEDEFDAPGVGSDYWYMQAQNGRALTGVEQEWADAHAARLAQDERFSLHLREAAKLGHREALLELAHRFDDPAFFEQATDSVNADPSWVADIAERIGRPEDARKWLTEAAKRGDTDAMRQLIEHYDSEDRHQCWTWVHLAKLFGVDLTKDDYAAIHEDGSPYDDDVGGPLFLSGQDGVKLEPMSEAQHATARRAAHEFFEGVRQLTK</sequence>
<dbReference type="InterPro" id="IPR011990">
    <property type="entry name" value="TPR-like_helical_dom_sf"/>
</dbReference>
<dbReference type="EMBL" id="CP038635">
    <property type="protein sequence ID" value="QBY51757.1"/>
    <property type="molecule type" value="Genomic_DNA"/>
</dbReference>
<accession>A0A4P7LGX1</accession>
<dbReference type="AlphaFoldDB" id="A0A4P7LGX1"/>
<evidence type="ECO:0000313" key="2">
    <source>
        <dbReference type="Proteomes" id="UP000295294"/>
    </source>
</evidence>
<dbReference type="Gene3D" id="1.25.40.10">
    <property type="entry name" value="Tetratricopeptide repeat domain"/>
    <property type="match status" value="1"/>
</dbReference>
<evidence type="ECO:0000313" key="1">
    <source>
        <dbReference type="EMBL" id="QBY51757.1"/>
    </source>
</evidence>
<gene>
    <name evidence="1" type="ORF">E0W60_10925</name>
</gene>
<dbReference type="OrthoDB" id="5593871at2"/>
<dbReference type="Proteomes" id="UP000295294">
    <property type="component" value="Chromosome 2"/>
</dbReference>
<organism evidence="1 2">
    <name type="scientific">Cupriavidus oxalaticus</name>
    <dbReference type="NCBI Taxonomy" id="96344"/>
    <lineage>
        <taxon>Bacteria</taxon>
        <taxon>Pseudomonadati</taxon>
        <taxon>Pseudomonadota</taxon>
        <taxon>Betaproteobacteria</taxon>
        <taxon>Burkholderiales</taxon>
        <taxon>Burkholderiaceae</taxon>
        <taxon>Cupriavidus</taxon>
    </lineage>
</organism>
<dbReference type="RefSeq" id="WP_135704059.1">
    <property type="nucleotide sequence ID" value="NZ_CP038635.1"/>
</dbReference>